<keyword evidence="3" id="KW-1185">Reference proteome</keyword>
<feature type="transmembrane region" description="Helical" evidence="1">
    <location>
        <begin position="104"/>
        <end position="130"/>
    </location>
</feature>
<dbReference type="Proteomes" id="UP000050301">
    <property type="component" value="Unassembled WGS sequence"/>
</dbReference>
<proteinExistence type="predicted"/>
<protein>
    <submittedName>
        <fullName evidence="2">Uncharacterized protein</fullName>
    </submittedName>
</protein>
<dbReference type="InParanoid" id="A0A0Q1B1F2"/>
<evidence type="ECO:0000313" key="3">
    <source>
        <dbReference type="Proteomes" id="UP000050301"/>
    </source>
</evidence>
<gene>
    <name evidence="2" type="ORF">AOG55_02520</name>
</gene>
<organism evidence="2 3">
    <name type="scientific">Acidiplasma cupricumulans</name>
    <dbReference type="NCBI Taxonomy" id="312540"/>
    <lineage>
        <taxon>Archaea</taxon>
        <taxon>Methanobacteriati</taxon>
        <taxon>Thermoplasmatota</taxon>
        <taxon>Thermoplasmata</taxon>
        <taxon>Thermoplasmatales</taxon>
        <taxon>Ferroplasmaceae</taxon>
        <taxon>Acidiplasma</taxon>
    </lineage>
</organism>
<reference evidence="2 3" key="1">
    <citation type="submission" date="2015-09" db="EMBL/GenBank/DDBJ databases">
        <title>Heavy metals and arsenic resistance mechanisms in polyextremophilic archaea of the family Ferroplasmaceae.</title>
        <authorList>
            <person name="Bulaev A.G."/>
            <person name="Kanygina A.V."/>
        </authorList>
    </citation>
    <scope>NUCLEOTIDE SEQUENCE [LARGE SCALE GENOMIC DNA]</scope>
    <source>
        <strain evidence="2 3">BH2</strain>
    </source>
</reference>
<dbReference type="AlphaFoldDB" id="A0A0Q1B1F2"/>
<name>A0A0Q1B1F2_9ARCH</name>
<feature type="transmembrane region" description="Helical" evidence="1">
    <location>
        <begin position="6"/>
        <end position="32"/>
    </location>
</feature>
<feature type="transmembrane region" description="Helical" evidence="1">
    <location>
        <begin position="44"/>
        <end position="64"/>
    </location>
</feature>
<keyword evidence="1" id="KW-0472">Membrane</keyword>
<keyword evidence="1" id="KW-1133">Transmembrane helix</keyword>
<comment type="caution">
    <text evidence="2">The sequence shown here is derived from an EMBL/GenBank/DDBJ whole genome shotgun (WGS) entry which is preliminary data.</text>
</comment>
<evidence type="ECO:0000256" key="1">
    <source>
        <dbReference type="SAM" id="Phobius"/>
    </source>
</evidence>
<keyword evidence="1" id="KW-0812">Transmembrane</keyword>
<feature type="transmembrane region" description="Helical" evidence="1">
    <location>
        <begin position="70"/>
        <end position="92"/>
    </location>
</feature>
<evidence type="ECO:0000313" key="2">
    <source>
        <dbReference type="EMBL" id="KQB33594.1"/>
    </source>
</evidence>
<sequence>MISPLMIIFSLILALIAVLIMIVIISIPMYIASKIVARRSTATLGNAVISTIMTAIIIIVVYAGLRLLFFPIPILGTLLAFLITFIILLYVYSQIYRISMERGLLLVIMQVFIWFVLLFITGVFAAMAAAI</sequence>
<dbReference type="EMBL" id="LKBH01000303">
    <property type="protein sequence ID" value="KQB33594.1"/>
    <property type="molecule type" value="Genomic_DNA"/>
</dbReference>
<accession>A0A0Q1B1F2</accession>